<feature type="transmembrane region" description="Helical" evidence="1">
    <location>
        <begin position="7"/>
        <end position="26"/>
    </location>
</feature>
<keyword evidence="1" id="KW-0472">Membrane</keyword>
<dbReference type="Pfam" id="PF05050">
    <property type="entry name" value="Methyltransf_21"/>
    <property type="match status" value="1"/>
</dbReference>
<gene>
    <name evidence="3" type="ORF">OXX778_LOCUS20906</name>
</gene>
<dbReference type="NCBIfam" id="TIGR01444">
    <property type="entry name" value="fkbM_fam"/>
    <property type="match status" value="1"/>
</dbReference>
<dbReference type="Proteomes" id="UP000663879">
    <property type="component" value="Unassembled WGS sequence"/>
</dbReference>
<proteinExistence type="predicted"/>
<dbReference type="InterPro" id="IPR029063">
    <property type="entry name" value="SAM-dependent_MTases_sf"/>
</dbReference>
<keyword evidence="1" id="KW-0812">Transmembrane</keyword>
<accession>A0A814NPB3</accession>
<dbReference type="SUPFAM" id="SSF53335">
    <property type="entry name" value="S-adenosyl-L-methionine-dependent methyltransferases"/>
    <property type="match status" value="1"/>
</dbReference>
<evidence type="ECO:0000313" key="3">
    <source>
        <dbReference type="EMBL" id="CAF1095912.1"/>
    </source>
</evidence>
<dbReference type="Gene3D" id="3.40.50.150">
    <property type="entry name" value="Vaccinia Virus protein VP39"/>
    <property type="match status" value="1"/>
</dbReference>
<keyword evidence="4" id="KW-1185">Reference proteome</keyword>
<dbReference type="OrthoDB" id="411251at2759"/>
<protein>
    <recommendedName>
        <fullName evidence="2">Methyltransferase FkbM domain-containing protein</fullName>
    </recommendedName>
</protein>
<dbReference type="PANTHER" id="PTHR34203">
    <property type="entry name" value="METHYLTRANSFERASE, FKBM FAMILY PROTEIN"/>
    <property type="match status" value="1"/>
</dbReference>
<dbReference type="AlphaFoldDB" id="A0A814NPB3"/>
<keyword evidence="1" id="KW-1133">Transmembrane helix</keyword>
<comment type="caution">
    <text evidence="3">The sequence shown here is derived from an EMBL/GenBank/DDBJ whole genome shotgun (WGS) entry which is preliminary data.</text>
</comment>
<feature type="domain" description="Methyltransferase FkbM" evidence="2">
    <location>
        <begin position="111"/>
        <end position="266"/>
    </location>
</feature>
<name>A0A814NPB3_9BILA</name>
<evidence type="ECO:0000256" key="1">
    <source>
        <dbReference type="SAM" id="Phobius"/>
    </source>
</evidence>
<evidence type="ECO:0000259" key="2">
    <source>
        <dbReference type="Pfam" id="PF05050"/>
    </source>
</evidence>
<dbReference type="InterPro" id="IPR052514">
    <property type="entry name" value="SAM-dependent_MTase"/>
</dbReference>
<dbReference type="InterPro" id="IPR006342">
    <property type="entry name" value="FkbM_mtfrase"/>
</dbReference>
<evidence type="ECO:0000313" key="4">
    <source>
        <dbReference type="Proteomes" id="UP000663879"/>
    </source>
</evidence>
<organism evidence="3 4">
    <name type="scientific">Brachionus calyciflorus</name>
    <dbReference type="NCBI Taxonomy" id="104777"/>
    <lineage>
        <taxon>Eukaryota</taxon>
        <taxon>Metazoa</taxon>
        <taxon>Spiralia</taxon>
        <taxon>Gnathifera</taxon>
        <taxon>Rotifera</taxon>
        <taxon>Eurotatoria</taxon>
        <taxon>Monogononta</taxon>
        <taxon>Pseudotrocha</taxon>
        <taxon>Ploima</taxon>
        <taxon>Brachionidae</taxon>
        <taxon>Brachionus</taxon>
    </lineage>
</organism>
<dbReference type="PANTHER" id="PTHR34203:SF15">
    <property type="entry name" value="SLL1173 PROTEIN"/>
    <property type="match status" value="1"/>
</dbReference>
<dbReference type="EMBL" id="CAJNOC010007291">
    <property type="protein sequence ID" value="CAF1095912.1"/>
    <property type="molecule type" value="Genomic_DNA"/>
</dbReference>
<sequence length="316" mass="36982">MKKSFRNFFFIFPIILIIYVIFEKFYGTASENSNGINIIDFSGLLTTQDIFDSIKCRKSEKIIVKTTLCIHDLTDDEHVSGAIWKHGVWEFGIMKRFMDLIVQNPDWLIFDIGAQVGQYSLFSAKLGRNVIAVEPFYDNVLRINKAVRIEGIGSQITLFRNALSNKRGEVKKLFPYKGDLGGQTLLKNKAEVYTRKDMQFDKYLVETILFDDLVEYIPKQPNGNPYKKAIIKIDIEGFEPFAFDSAHKMFELLEFQVIFMEWVHLPRHADLADLVEKMIDLFTKHKLVAYDPEKDFKLNRDDWRKWPGDVIWIRQQ</sequence>
<reference evidence="3" key="1">
    <citation type="submission" date="2021-02" db="EMBL/GenBank/DDBJ databases">
        <authorList>
            <person name="Nowell W R."/>
        </authorList>
    </citation>
    <scope>NUCLEOTIDE SEQUENCE</scope>
    <source>
        <strain evidence="3">Ploen Becks lab</strain>
    </source>
</reference>